<dbReference type="EMBL" id="LSYS01004200">
    <property type="protein sequence ID" value="OPJ80695.1"/>
    <property type="molecule type" value="Genomic_DNA"/>
</dbReference>
<organism evidence="1 2">
    <name type="scientific">Patagioenas fasciata monilis</name>
    <dbReference type="NCBI Taxonomy" id="372326"/>
    <lineage>
        <taxon>Eukaryota</taxon>
        <taxon>Metazoa</taxon>
        <taxon>Chordata</taxon>
        <taxon>Craniata</taxon>
        <taxon>Vertebrata</taxon>
        <taxon>Euteleostomi</taxon>
        <taxon>Archelosauria</taxon>
        <taxon>Archosauria</taxon>
        <taxon>Dinosauria</taxon>
        <taxon>Saurischia</taxon>
        <taxon>Theropoda</taxon>
        <taxon>Coelurosauria</taxon>
        <taxon>Aves</taxon>
        <taxon>Neognathae</taxon>
        <taxon>Neoaves</taxon>
        <taxon>Columbimorphae</taxon>
        <taxon>Columbiformes</taxon>
        <taxon>Columbidae</taxon>
        <taxon>Patagioenas</taxon>
    </lineage>
</organism>
<proteinExistence type="predicted"/>
<accession>A0A1V4K8I8</accession>
<protein>
    <submittedName>
        <fullName evidence="1">Uncharacterized protein</fullName>
    </submittedName>
</protein>
<name>A0A1V4K8I8_PATFA</name>
<dbReference type="Proteomes" id="UP000190648">
    <property type="component" value="Unassembled WGS sequence"/>
</dbReference>
<sequence length="105" mass="11850">MVSDTIVSCSFFLSLNLRSVRHKIKSIAEATQEQSRPNCKKSTPCRSKMFLFSERLPNALSASGAFLENLDILQWVSDAKPCSQSSGLGAWIQLRDMKLILWEQQ</sequence>
<evidence type="ECO:0000313" key="1">
    <source>
        <dbReference type="EMBL" id="OPJ80695.1"/>
    </source>
</evidence>
<reference evidence="1 2" key="1">
    <citation type="submission" date="2016-02" db="EMBL/GenBank/DDBJ databases">
        <title>Band-tailed pigeon sequencing and assembly.</title>
        <authorList>
            <person name="Soares A.E."/>
            <person name="Novak B.J."/>
            <person name="Rice E.S."/>
            <person name="O'Connell B."/>
            <person name="Chang D."/>
            <person name="Weber S."/>
            <person name="Shapiro B."/>
        </authorList>
    </citation>
    <scope>NUCLEOTIDE SEQUENCE [LARGE SCALE GENOMIC DNA]</scope>
    <source>
        <strain evidence="1">BTP2013</strain>
        <tissue evidence="1">Blood</tissue>
    </source>
</reference>
<gene>
    <name evidence="1" type="ORF">AV530_010953</name>
</gene>
<evidence type="ECO:0000313" key="2">
    <source>
        <dbReference type="Proteomes" id="UP000190648"/>
    </source>
</evidence>
<keyword evidence="2" id="KW-1185">Reference proteome</keyword>
<dbReference type="AlphaFoldDB" id="A0A1V4K8I8"/>
<comment type="caution">
    <text evidence="1">The sequence shown here is derived from an EMBL/GenBank/DDBJ whole genome shotgun (WGS) entry which is preliminary data.</text>
</comment>